<comment type="similarity">
    <text evidence="2">Belongs to the HpcH/HpaI aldolase family.</text>
</comment>
<feature type="domain" description="HpcH/HpaI aldolase/citrate lyase" evidence="5">
    <location>
        <begin position="9"/>
        <end position="223"/>
    </location>
</feature>
<keyword evidence="6" id="KW-0456">Lyase</keyword>
<comment type="cofactor">
    <cofactor evidence="1">
        <name>Mg(2+)</name>
        <dbReference type="ChEBI" id="CHEBI:18420"/>
    </cofactor>
</comment>
<organism evidence="6 7">
    <name type="scientific">Phaeospirillum tilakii</name>
    <dbReference type="NCBI Taxonomy" id="741673"/>
    <lineage>
        <taxon>Bacteria</taxon>
        <taxon>Pseudomonadati</taxon>
        <taxon>Pseudomonadota</taxon>
        <taxon>Alphaproteobacteria</taxon>
        <taxon>Rhodospirillales</taxon>
        <taxon>Rhodospirillaceae</taxon>
        <taxon>Phaeospirillum</taxon>
    </lineage>
</organism>
<evidence type="ECO:0000256" key="4">
    <source>
        <dbReference type="ARBA" id="ARBA00022842"/>
    </source>
</evidence>
<comment type="caution">
    <text evidence="6">The sequence shown here is derived from an EMBL/GenBank/DDBJ whole genome shotgun (WGS) entry which is preliminary data.</text>
</comment>
<evidence type="ECO:0000313" key="6">
    <source>
        <dbReference type="EMBL" id="MFD2234685.1"/>
    </source>
</evidence>
<dbReference type="PANTHER" id="PTHR32308:SF10">
    <property type="entry name" value="CITRATE LYASE SUBUNIT BETA"/>
    <property type="match status" value="1"/>
</dbReference>
<dbReference type="InterPro" id="IPR011206">
    <property type="entry name" value="Citrate_lyase_beta/mcl1/mcl2"/>
</dbReference>
<dbReference type="Gene3D" id="3.20.20.60">
    <property type="entry name" value="Phosphoenolpyruvate-binding domains"/>
    <property type="match status" value="1"/>
</dbReference>
<protein>
    <submittedName>
        <fullName evidence="6">HpcH/HpaI aldolase/citrate lyase family protein</fullName>
    </submittedName>
</protein>
<dbReference type="InterPro" id="IPR015813">
    <property type="entry name" value="Pyrv/PenolPyrv_kinase-like_dom"/>
</dbReference>
<evidence type="ECO:0000256" key="2">
    <source>
        <dbReference type="ARBA" id="ARBA00005568"/>
    </source>
</evidence>
<dbReference type="EMBL" id="JBHUIY010000026">
    <property type="protein sequence ID" value="MFD2234685.1"/>
    <property type="molecule type" value="Genomic_DNA"/>
</dbReference>
<dbReference type="PANTHER" id="PTHR32308">
    <property type="entry name" value="LYASE BETA SUBUNIT, PUTATIVE (AFU_ORTHOLOGUE AFUA_4G13030)-RELATED"/>
    <property type="match status" value="1"/>
</dbReference>
<name>A0ABW5CEZ7_9PROT</name>
<dbReference type="PIRSF" id="PIRSF015582">
    <property type="entry name" value="Cit_lyase_B"/>
    <property type="match status" value="1"/>
</dbReference>
<sequence>MAATPRPRRSVLYMPGSNPRALAKARTLAADGLILDLEDAVAPDAKEEARRLVVAALAEGGYGGRELLLRVNGLATPWGQADLVAAATAGADAVLIPKVESADMVRQVEAALVAAGAPDSLALWCMIETPRGVLRVAEIAEASPRLAGLVMGTSDLAKDLHCAHTPDRQPLVTALGLTLLAARANGLAALDGVHLDLDDELGFEAACRQGRDFGFDGKTLIHPKTIAAANRVFAPSSLELDWSRRIIAAHAEAQAAGRGVVVVDGRLVEQLHVDNARRLVDLAARIGELDAAQAEAGR</sequence>
<dbReference type="RefSeq" id="WP_377317147.1">
    <property type="nucleotide sequence ID" value="NZ_JBHUIY010000026.1"/>
</dbReference>
<dbReference type="InterPro" id="IPR040442">
    <property type="entry name" value="Pyrv_kinase-like_dom_sf"/>
</dbReference>
<evidence type="ECO:0000256" key="3">
    <source>
        <dbReference type="ARBA" id="ARBA00022723"/>
    </source>
</evidence>
<dbReference type="Pfam" id="PF03328">
    <property type="entry name" value="HpcH_HpaI"/>
    <property type="match status" value="1"/>
</dbReference>
<proteinExistence type="inferred from homology"/>
<dbReference type="Proteomes" id="UP001597296">
    <property type="component" value="Unassembled WGS sequence"/>
</dbReference>
<dbReference type="GO" id="GO:0016829">
    <property type="term" value="F:lyase activity"/>
    <property type="evidence" value="ECO:0007669"/>
    <property type="project" value="UniProtKB-KW"/>
</dbReference>
<keyword evidence="4" id="KW-0460">Magnesium</keyword>
<evidence type="ECO:0000256" key="1">
    <source>
        <dbReference type="ARBA" id="ARBA00001946"/>
    </source>
</evidence>
<reference evidence="7" key="1">
    <citation type="journal article" date="2019" name="Int. J. Syst. Evol. Microbiol.">
        <title>The Global Catalogue of Microorganisms (GCM) 10K type strain sequencing project: providing services to taxonomists for standard genome sequencing and annotation.</title>
        <authorList>
            <consortium name="The Broad Institute Genomics Platform"/>
            <consortium name="The Broad Institute Genome Sequencing Center for Infectious Disease"/>
            <person name="Wu L."/>
            <person name="Ma J."/>
        </authorList>
    </citation>
    <scope>NUCLEOTIDE SEQUENCE [LARGE SCALE GENOMIC DNA]</scope>
    <source>
        <strain evidence="7">KCTC 15012</strain>
    </source>
</reference>
<dbReference type="SUPFAM" id="SSF51621">
    <property type="entry name" value="Phosphoenolpyruvate/pyruvate domain"/>
    <property type="match status" value="1"/>
</dbReference>
<evidence type="ECO:0000259" key="5">
    <source>
        <dbReference type="Pfam" id="PF03328"/>
    </source>
</evidence>
<gene>
    <name evidence="6" type="ORF">ACFSNB_12800</name>
</gene>
<accession>A0ABW5CEZ7</accession>
<dbReference type="InterPro" id="IPR005000">
    <property type="entry name" value="Aldolase/citrate-lyase_domain"/>
</dbReference>
<keyword evidence="3" id="KW-0479">Metal-binding</keyword>
<keyword evidence="7" id="KW-1185">Reference proteome</keyword>
<evidence type="ECO:0000313" key="7">
    <source>
        <dbReference type="Proteomes" id="UP001597296"/>
    </source>
</evidence>